<dbReference type="InterPro" id="IPR036688">
    <property type="entry name" value="MoeA_C_domain_IV_sf"/>
</dbReference>
<feature type="domain" description="MoaB/Mog" evidence="11">
    <location>
        <begin position="177"/>
        <end position="314"/>
    </location>
</feature>
<dbReference type="InterPro" id="IPR001453">
    <property type="entry name" value="MoaB/Mog_dom"/>
</dbReference>
<evidence type="ECO:0000256" key="3">
    <source>
        <dbReference type="ARBA" id="ARBA00005046"/>
    </source>
</evidence>
<dbReference type="EMBL" id="BRPJ01000010">
    <property type="protein sequence ID" value="GLB28793.1"/>
    <property type="molecule type" value="Genomic_DNA"/>
</dbReference>
<dbReference type="SMART" id="SM00852">
    <property type="entry name" value="MoCF_biosynth"/>
    <property type="match status" value="1"/>
</dbReference>
<evidence type="ECO:0000313" key="13">
    <source>
        <dbReference type="Proteomes" id="UP001419084"/>
    </source>
</evidence>
<dbReference type="InterPro" id="IPR036425">
    <property type="entry name" value="MoaB/Mog-like_dom_sf"/>
</dbReference>
<dbReference type="InterPro" id="IPR005111">
    <property type="entry name" value="MoeA_C_domain_IV"/>
</dbReference>
<dbReference type="EC" id="2.10.1.1" evidence="5 10"/>
<evidence type="ECO:0000256" key="10">
    <source>
        <dbReference type="RuleBase" id="RU365090"/>
    </source>
</evidence>
<evidence type="ECO:0000256" key="9">
    <source>
        <dbReference type="ARBA" id="ARBA00047317"/>
    </source>
</evidence>
<evidence type="ECO:0000256" key="4">
    <source>
        <dbReference type="ARBA" id="ARBA00010763"/>
    </source>
</evidence>
<sequence>MANRNLYLNNTPVKEALDIYKKALKDIVKMQYEEIPVEKSLGRITKEAVYARCSSPLFNAAAMDGIAVITEKTKGASERTPLILEKNKDFIVVDTGDPVNYPYDAVIMAEDVIEIDERTVKILEAATAWQHIRPIGEDIVSGEMLLPSMHKIRPIDIGVLFSGGIIKIMVVKQPKAAIFPTGTEIIEPTKTPEAGEIIESNSRMFEAMITSYGGLADRFPPTPDDYNKIKAAVSEALDSYDMVIINAGSSAGTEDFTVHILRELGEVLVHGVAIKPGKPVILAVVKGKPVIGLPGYPVSAYIDFENFVKPVLALLTGESYCDNNVAEAVLSKRMISSLKHKEYVRVKVGQVGDKLVASPLARGAGAAMSLVRADGFCVIEQNCEGIEAGETVRVELYRSLQEIRHTVVCIGSHDLLLDLAADLMAFHYPGVYLSSTHIGSMGGLMALKRGEAHIVPVHLLDEASGKYNIPYIKRMFEEPMALIKGVKRIQGLIVQKGNPLNLKGIADLKQCRFVNRQRGAGTRVLFDYKLKQAGMDASEITGYDREAATHMAVAALVAGNSADAAMGIFAAAKAMQLDFIEVGQEEYDFAVPVKYLKLPEIQAFIEVLKSSELHTRLANAGGYQYEEAGDIYFIDEKFQE</sequence>
<evidence type="ECO:0000256" key="8">
    <source>
        <dbReference type="ARBA" id="ARBA00023150"/>
    </source>
</evidence>
<comment type="pathway">
    <text evidence="3 10">Cofactor biosynthesis; molybdopterin biosynthesis.</text>
</comment>
<dbReference type="InterPro" id="IPR008284">
    <property type="entry name" value="MoCF_biosynth_CS"/>
</dbReference>
<accession>A0ABQ5M1H5</accession>
<evidence type="ECO:0000313" key="12">
    <source>
        <dbReference type="EMBL" id="GLB28793.1"/>
    </source>
</evidence>
<evidence type="ECO:0000256" key="7">
    <source>
        <dbReference type="ARBA" id="ARBA00022505"/>
    </source>
</evidence>
<dbReference type="InterPro" id="IPR036135">
    <property type="entry name" value="MoeA_linker/N_sf"/>
</dbReference>
<organism evidence="12 13">
    <name type="scientific">Lacrimispora amygdalina</name>
    <dbReference type="NCBI Taxonomy" id="253257"/>
    <lineage>
        <taxon>Bacteria</taxon>
        <taxon>Bacillati</taxon>
        <taxon>Bacillota</taxon>
        <taxon>Clostridia</taxon>
        <taxon>Lachnospirales</taxon>
        <taxon>Lachnospiraceae</taxon>
        <taxon>Lacrimispora</taxon>
    </lineage>
</organism>
<comment type="function">
    <text evidence="1 10">Catalyzes the insertion of molybdate into adenylated molybdopterin with the concomitant release of AMP.</text>
</comment>
<dbReference type="SUPFAM" id="SSF63867">
    <property type="entry name" value="MoeA C-terminal domain-like"/>
    <property type="match status" value="1"/>
</dbReference>
<keyword evidence="8 10" id="KW-0501">Molybdenum cofactor biosynthesis</keyword>
<evidence type="ECO:0000256" key="2">
    <source>
        <dbReference type="ARBA" id="ARBA00003487"/>
    </source>
</evidence>
<dbReference type="NCBIfam" id="TIGR00177">
    <property type="entry name" value="molyb_syn"/>
    <property type="match status" value="1"/>
</dbReference>
<reference evidence="12 13" key="1">
    <citation type="journal article" date="2024" name="Int. J. Syst. Evol. Microbiol.">
        <title>Lacrimispora brassicae sp. nov. isolated from fermented cabbage, and proposal of Clostridium indicum Gundawar et al. 2019 and Clostridium methoxybenzovorans Mechichi et al. 1999 as heterotypic synonyms of Lacrimispora amygdalina (Parshina et al. 2003) Haas and Blanchard 2020 and Lacrimispora indolis (McClung and McCoy 1957) Haas and Blanchard 2020, respectively.</title>
        <authorList>
            <person name="Kobayashi H."/>
            <person name="Tanizawa Y."/>
            <person name="Sakamoto M."/>
            <person name="Ohkuma M."/>
            <person name="Tohno M."/>
        </authorList>
    </citation>
    <scope>NUCLEOTIDE SEQUENCE [LARGE SCALE GENOMIC DNA]</scope>
    <source>
        <strain evidence="12 13">DSM 12857</strain>
    </source>
</reference>
<dbReference type="SUPFAM" id="SSF53850">
    <property type="entry name" value="Periplasmic binding protein-like II"/>
    <property type="match status" value="1"/>
</dbReference>
<keyword evidence="10" id="KW-0479">Metal-binding</keyword>
<comment type="similarity">
    <text evidence="4 10">Belongs to the MoeA family.</text>
</comment>
<comment type="caution">
    <text evidence="12">The sequence shown here is derived from an EMBL/GenBank/DDBJ whole genome shotgun (WGS) entry which is preliminary data.</text>
</comment>
<dbReference type="SUPFAM" id="SSF53218">
    <property type="entry name" value="Molybdenum cofactor biosynthesis proteins"/>
    <property type="match status" value="1"/>
</dbReference>
<keyword evidence="10" id="KW-0808">Transferase</keyword>
<dbReference type="PANTHER" id="PTHR10192">
    <property type="entry name" value="MOLYBDOPTERIN BIOSYNTHESIS PROTEIN"/>
    <property type="match status" value="1"/>
</dbReference>
<evidence type="ECO:0000256" key="5">
    <source>
        <dbReference type="ARBA" id="ARBA00013269"/>
    </source>
</evidence>
<dbReference type="PANTHER" id="PTHR10192:SF16">
    <property type="entry name" value="MOLYBDOPTERIN MOLYBDENUMTRANSFERASE"/>
    <property type="match status" value="1"/>
</dbReference>
<comment type="catalytic activity">
    <reaction evidence="9">
        <text>adenylyl-molybdopterin + molybdate = Mo-molybdopterin + AMP + H(+)</text>
        <dbReference type="Rhea" id="RHEA:35047"/>
        <dbReference type="ChEBI" id="CHEBI:15378"/>
        <dbReference type="ChEBI" id="CHEBI:36264"/>
        <dbReference type="ChEBI" id="CHEBI:62727"/>
        <dbReference type="ChEBI" id="CHEBI:71302"/>
        <dbReference type="ChEBI" id="CHEBI:456215"/>
        <dbReference type="EC" id="2.10.1.1"/>
    </reaction>
</comment>
<dbReference type="Pfam" id="PF00994">
    <property type="entry name" value="MoCF_biosynth"/>
    <property type="match status" value="1"/>
</dbReference>
<dbReference type="Gene3D" id="2.170.190.11">
    <property type="entry name" value="Molybdopterin biosynthesis moea protein, domain 3"/>
    <property type="match status" value="1"/>
</dbReference>
<dbReference type="PROSITE" id="PS01079">
    <property type="entry name" value="MOCF_BIOSYNTHESIS_2"/>
    <property type="match status" value="1"/>
</dbReference>
<dbReference type="InterPro" id="IPR038987">
    <property type="entry name" value="MoeA-like"/>
</dbReference>
<comment type="function">
    <text evidence="2">May be involved in the biosynthesis of molybdopterin.</text>
</comment>
<keyword evidence="13" id="KW-1185">Reference proteome</keyword>
<evidence type="ECO:0000256" key="1">
    <source>
        <dbReference type="ARBA" id="ARBA00002901"/>
    </source>
</evidence>
<dbReference type="InterPro" id="IPR005110">
    <property type="entry name" value="MoeA_linker/N"/>
</dbReference>
<dbReference type="CDD" id="cd00887">
    <property type="entry name" value="MoeA"/>
    <property type="match status" value="1"/>
</dbReference>
<protein>
    <recommendedName>
        <fullName evidence="6 10">Molybdopterin molybdenumtransferase</fullName>
        <ecNumber evidence="5 10">2.10.1.1</ecNumber>
    </recommendedName>
</protein>
<keyword evidence="7 10" id="KW-0500">Molybdenum</keyword>
<dbReference type="Proteomes" id="UP001419084">
    <property type="component" value="Unassembled WGS sequence"/>
</dbReference>
<name>A0ABQ5M1H5_9FIRM</name>
<dbReference type="Gene3D" id="3.40.980.10">
    <property type="entry name" value="MoaB/Mog-like domain"/>
    <property type="match status" value="1"/>
</dbReference>
<dbReference type="Pfam" id="PF12727">
    <property type="entry name" value="PBP_like"/>
    <property type="match status" value="1"/>
</dbReference>
<evidence type="ECO:0000259" key="11">
    <source>
        <dbReference type="SMART" id="SM00852"/>
    </source>
</evidence>
<evidence type="ECO:0000256" key="6">
    <source>
        <dbReference type="ARBA" id="ARBA00021108"/>
    </source>
</evidence>
<dbReference type="Gene3D" id="2.40.340.10">
    <property type="entry name" value="MoeA, C-terminal, domain IV"/>
    <property type="match status" value="1"/>
</dbReference>
<keyword evidence="10" id="KW-0460">Magnesium</keyword>
<dbReference type="Pfam" id="PF03454">
    <property type="entry name" value="MoeA_C"/>
    <property type="match status" value="1"/>
</dbReference>
<dbReference type="Pfam" id="PF03453">
    <property type="entry name" value="MoeA_N"/>
    <property type="match status" value="1"/>
</dbReference>
<dbReference type="Gene3D" id="3.90.105.10">
    <property type="entry name" value="Molybdopterin biosynthesis moea protein, domain 2"/>
    <property type="match status" value="1"/>
</dbReference>
<dbReference type="NCBIfam" id="NF011068">
    <property type="entry name" value="PRK14498.1"/>
    <property type="match status" value="1"/>
</dbReference>
<dbReference type="RefSeq" id="WP_346064647.1">
    <property type="nucleotide sequence ID" value="NZ_BRPJ01000010.1"/>
</dbReference>
<dbReference type="InterPro" id="IPR024370">
    <property type="entry name" value="PBP_domain"/>
</dbReference>
<comment type="cofactor">
    <cofactor evidence="10">
        <name>Mg(2+)</name>
        <dbReference type="ChEBI" id="CHEBI:18420"/>
    </cofactor>
</comment>
<dbReference type="SUPFAM" id="SSF63882">
    <property type="entry name" value="MoeA N-terminal region -like"/>
    <property type="match status" value="1"/>
</dbReference>
<gene>
    <name evidence="12" type="primary">moeA2</name>
    <name evidence="12" type="ORF">LAD12857_07160</name>
</gene>
<dbReference type="Gene3D" id="3.40.190.10">
    <property type="entry name" value="Periplasmic binding protein-like II"/>
    <property type="match status" value="1"/>
</dbReference>
<proteinExistence type="inferred from homology"/>